<comment type="subcellular location">
    <subcellularLocation>
        <location evidence="1">Cell inner membrane</location>
        <topology evidence="1">Multi-pass membrane protein</topology>
    </subcellularLocation>
</comment>
<evidence type="ECO:0000256" key="6">
    <source>
        <dbReference type="ARBA" id="ARBA00022475"/>
    </source>
</evidence>
<evidence type="ECO:0000256" key="8">
    <source>
        <dbReference type="ARBA" id="ARBA00022679"/>
    </source>
</evidence>
<dbReference type="InterPro" id="IPR050445">
    <property type="entry name" value="Bact_polysacc_biosynth/exp"/>
</dbReference>
<comment type="similarity">
    <text evidence="4">Belongs to the etk/wzc family.</text>
</comment>
<organism evidence="20 21">
    <name type="scientific">Scytonema millei VB511283</name>
    <dbReference type="NCBI Taxonomy" id="1245923"/>
    <lineage>
        <taxon>Bacteria</taxon>
        <taxon>Bacillati</taxon>
        <taxon>Cyanobacteriota</taxon>
        <taxon>Cyanophyceae</taxon>
        <taxon>Nostocales</taxon>
        <taxon>Scytonemataceae</taxon>
        <taxon>Scytonema</taxon>
    </lineage>
</organism>
<dbReference type="CDD" id="cd05387">
    <property type="entry name" value="BY-kinase"/>
    <property type="match status" value="1"/>
</dbReference>
<keyword evidence="13" id="KW-1133">Transmembrane helix</keyword>
<dbReference type="InterPro" id="IPR027417">
    <property type="entry name" value="P-loop_NTPase"/>
</dbReference>
<evidence type="ECO:0000256" key="3">
    <source>
        <dbReference type="ARBA" id="ARBA00007316"/>
    </source>
</evidence>
<keyword evidence="21" id="KW-1185">Reference proteome</keyword>
<dbReference type="PANTHER" id="PTHR32309">
    <property type="entry name" value="TYROSINE-PROTEIN KINASE"/>
    <property type="match status" value="1"/>
</dbReference>
<evidence type="ECO:0000256" key="5">
    <source>
        <dbReference type="ARBA" id="ARBA00011903"/>
    </source>
</evidence>
<sequence length="775" mass="87275">MEEQYRTQHLATERNGKYSQMSLPSYVAHYSELPQAEEWSLSQLLAVVRRRAPIIASVAIACCVTTWVWTLTQPAKYEGKLSVLVEPVKAENKLSGLSNVPVVNASPKGQESLDYNTQIIVLRSPEILVPIAKNISVRYPDINYDSLLEKLKISRYQETKILEVSYRDSDPQKIQFVLEQLAKGYLKYSLQEQQTNLRQGIQFVNTQLPQLQARVNSLQLQLQRFREQYSLFSPEEKTGQLFEKYSTLEFQKLEIQKDLAEAQKLYNALQSQSGTKLALELEAKARHGMGTSQPQSTVDHSQNSLAIAARDESSSPNRAISPQAQQDAPQYQSLLAQLQNIDTEIAKNATIYRVDSPYIQSLKQKRESLLPLLQKEGLQALENQRESALSQLSILQVRAAKNTQALDRLNREIDGMPNLARRYTDLQRELVIATESLNRFLERRESLQIENAQKETPWQLISPPQLPSIPIFPNIPRFLILGTVASILAGIGAALLVERLDNVVHSPDELKEATKLPILGIIPFQKNLAKNLAGEETNQRQENSRSRSNRNAYGYHYFPFIESFRSLYTNIGFLGSDTPIHSLVISSSVHADGKSTISTHLAQAAAAMGRRVLLVDADLRLPQIHHILQLSNDTGLSNAITTNVPVADLIQRSPAWENLFVLTAGQIPPDPTKLLSSHKMRNIMEQLRQQYDLVIYDTPPLLGLADASLLAPLTAGIAIVTRMDKTDRAMLMQTLDQLKLSRTQVLGAICNGVKDYKVTSSYYHYYYQPRTRVAE</sequence>
<dbReference type="NCBIfam" id="TIGR01007">
    <property type="entry name" value="eps_fam"/>
    <property type="match status" value="1"/>
</dbReference>
<dbReference type="EMBL" id="JTJC03000017">
    <property type="protein sequence ID" value="NHC38189.1"/>
    <property type="molecule type" value="Genomic_DNA"/>
</dbReference>
<keyword evidence="6" id="KW-1003">Cell membrane</keyword>
<dbReference type="InterPro" id="IPR003856">
    <property type="entry name" value="LPS_length_determ_N"/>
</dbReference>
<comment type="similarity">
    <text evidence="2">Belongs to the CpsC/CapA family.</text>
</comment>
<protein>
    <recommendedName>
        <fullName evidence="5">non-specific protein-tyrosine kinase</fullName>
        <ecNumber evidence="5">2.7.10.2</ecNumber>
    </recommendedName>
</protein>
<keyword evidence="14" id="KW-0472">Membrane</keyword>
<evidence type="ECO:0000256" key="17">
    <source>
        <dbReference type="SAM" id="Coils"/>
    </source>
</evidence>
<evidence type="ECO:0000256" key="2">
    <source>
        <dbReference type="ARBA" id="ARBA00006683"/>
    </source>
</evidence>
<evidence type="ECO:0000259" key="19">
    <source>
        <dbReference type="Pfam" id="PF13614"/>
    </source>
</evidence>
<dbReference type="InterPro" id="IPR025669">
    <property type="entry name" value="AAA_dom"/>
</dbReference>
<dbReference type="GO" id="GO:0004715">
    <property type="term" value="F:non-membrane spanning protein tyrosine kinase activity"/>
    <property type="evidence" value="ECO:0007669"/>
    <property type="project" value="UniProtKB-EC"/>
</dbReference>
<dbReference type="InterPro" id="IPR005702">
    <property type="entry name" value="Wzc-like_C"/>
</dbReference>
<dbReference type="EC" id="2.7.10.2" evidence="5"/>
<gene>
    <name evidence="20" type="ORF">QH73_0026810</name>
</gene>
<evidence type="ECO:0000256" key="11">
    <source>
        <dbReference type="ARBA" id="ARBA00022777"/>
    </source>
</evidence>
<keyword evidence="15" id="KW-0829">Tyrosine-protein kinase</keyword>
<evidence type="ECO:0000256" key="4">
    <source>
        <dbReference type="ARBA" id="ARBA00008883"/>
    </source>
</evidence>
<evidence type="ECO:0000256" key="16">
    <source>
        <dbReference type="ARBA" id="ARBA00051245"/>
    </source>
</evidence>
<evidence type="ECO:0000256" key="9">
    <source>
        <dbReference type="ARBA" id="ARBA00022692"/>
    </source>
</evidence>
<feature type="domain" description="AAA" evidence="19">
    <location>
        <begin position="593"/>
        <end position="710"/>
    </location>
</feature>
<proteinExistence type="inferred from homology"/>
<evidence type="ECO:0000256" key="10">
    <source>
        <dbReference type="ARBA" id="ARBA00022741"/>
    </source>
</evidence>
<evidence type="ECO:0000313" key="20">
    <source>
        <dbReference type="EMBL" id="NHC38189.1"/>
    </source>
</evidence>
<evidence type="ECO:0000313" key="21">
    <source>
        <dbReference type="Proteomes" id="UP000031532"/>
    </source>
</evidence>
<reference evidence="20 21" key="1">
    <citation type="journal article" date="2015" name="Genome Announc.">
        <title>Draft Genome Sequence of the Terrestrial Cyanobacterium Scytonema millei VB511283, Isolated from Eastern India.</title>
        <authorList>
            <person name="Sen D."/>
            <person name="Chandrababunaidu M.M."/>
            <person name="Singh D."/>
            <person name="Sanghi N."/>
            <person name="Ghorai A."/>
            <person name="Mishra G.P."/>
            <person name="Madduluri M."/>
            <person name="Adhikary S.P."/>
            <person name="Tripathy S."/>
        </authorList>
    </citation>
    <scope>NUCLEOTIDE SEQUENCE [LARGE SCALE GENOMIC DNA]</scope>
    <source>
        <strain evidence="20 21">VB511283</strain>
    </source>
</reference>
<keyword evidence="9" id="KW-0812">Transmembrane</keyword>
<keyword evidence="11" id="KW-0418">Kinase</keyword>
<dbReference type="Pfam" id="PF02706">
    <property type="entry name" value="Wzz"/>
    <property type="match status" value="1"/>
</dbReference>
<keyword evidence="12" id="KW-0067">ATP-binding</keyword>
<dbReference type="SUPFAM" id="SSF52540">
    <property type="entry name" value="P-loop containing nucleoside triphosphate hydrolases"/>
    <property type="match status" value="1"/>
</dbReference>
<keyword evidence="17" id="KW-0175">Coiled coil</keyword>
<keyword evidence="10" id="KW-0547">Nucleotide-binding</keyword>
<evidence type="ECO:0000256" key="13">
    <source>
        <dbReference type="ARBA" id="ARBA00022989"/>
    </source>
</evidence>
<evidence type="ECO:0000256" key="15">
    <source>
        <dbReference type="ARBA" id="ARBA00023137"/>
    </source>
</evidence>
<feature type="domain" description="Polysaccharide chain length determinant N-terminal" evidence="18">
    <location>
        <begin position="38"/>
        <end position="131"/>
    </location>
</feature>
<dbReference type="Pfam" id="PF13614">
    <property type="entry name" value="AAA_31"/>
    <property type="match status" value="1"/>
</dbReference>
<feature type="coiled-coil region" evidence="17">
    <location>
        <begin position="378"/>
        <end position="412"/>
    </location>
</feature>
<feature type="coiled-coil region" evidence="17">
    <location>
        <begin position="201"/>
        <end position="228"/>
    </location>
</feature>
<dbReference type="Gene3D" id="3.40.50.300">
    <property type="entry name" value="P-loop containing nucleotide triphosphate hydrolases"/>
    <property type="match status" value="1"/>
</dbReference>
<name>A0A9X5I886_9CYAN</name>
<evidence type="ECO:0000256" key="12">
    <source>
        <dbReference type="ARBA" id="ARBA00022840"/>
    </source>
</evidence>
<dbReference type="GO" id="GO:0005886">
    <property type="term" value="C:plasma membrane"/>
    <property type="evidence" value="ECO:0007669"/>
    <property type="project" value="UniProtKB-SubCell"/>
</dbReference>
<evidence type="ECO:0000256" key="1">
    <source>
        <dbReference type="ARBA" id="ARBA00004429"/>
    </source>
</evidence>
<accession>A0A9X5I886</accession>
<dbReference type="OrthoDB" id="580971at2"/>
<comment type="catalytic activity">
    <reaction evidence="16">
        <text>L-tyrosyl-[protein] + ATP = O-phospho-L-tyrosyl-[protein] + ADP + H(+)</text>
        <dbReference type="Rhea" id="RHEA:10596"/>
        <dbReference type="Rhea" id="RHEA-COMP:10136"/>
        <dbReference type="Rhea" id="RHEA-COMP:20101"/>
        <dbReference type="ChEBI" id="CHEBI:15378"/>
        <dbReference type="ChEBI" id="CHEBI:30616"/>
        <dbReference type="ChEBI" id="CHEBI:46858"/>
        <dbReference type="ChEBI" id="CHEBI:61978"/>
        <dbReference type="ChEBI" id="CHEBI:456216"/>
        <dbReference type="EC" id="2.7.10.2"/>
    </reaction>
</comment>
<dbReference type="PANTHER" id="PTHR32309:SF13">
    <property type="entry name" value="FERRIC ENTEROBACTIN TRANSPORT PROTEIN FEPE"/>
    <property type="match status" value="1"/>
</dbReference>
<evidence type="ECO:0000259" key="18">
    <source>
        <dbReference type="Pfam" id="PF02706"/>
    </source>
</evidence>
<comment type="similarity">
    <text evidence="3">Belongs to the CpsD/CapB family.</text>
</comment>
<dbReference type="AlphaFoldDB" id="A0A9X5I886"/>
<comment type="caution">
    <text evidence="20">The sequence shown here is derived from an EMBL/GenBank/DDBJ whole genome shotgun (WGS) entry which is preliminary data.</text>
</comment>
<evidence type="ECO:0000256" key="7">
    <source>
        <dbReference type="ARBA" id="ARBA00022519"/>
    </source>
</evidence>
<dbReference type="GO" id="GO:0005524">
    <property type="term" value="F:ATP binding"/>
    <property type="evidence" value="ECO:0007669"/>
    <property type="project" value="UniProtKB-KW"/>
</dbReference>
<keyword evidence="7" id="KW-0997">Cell inner membrane</keyword>
<evidence type="ECO:0000256" key="14">
    <source>
        <dbReference type="ARBA" id="ARBA00023136"/>
    </source>
</evidence>
<keyword evidence="8" id="KW-0808">Transferase</keyword>
<dbReference type="Proteomes" id="UP000031532">
    <property type="component" value="Unassembled WGS sequence"/>
</dbReference>